<evidence type="ECO:0000313" key="2">
    <source>
        <dbReference type="Proteomes" id="UP000621492"/>
    </source>
</evidence>
<name>A0A9W5TUY1_9BACI</name>
<organism evidence="1 2">
    <name type="scientific">Lentibacillus populi</name>
    <dbReference type="NCBI Taxonomy" id="1827502"/>
    <lineage>
        <taxon>Bacteria</taxon>
        <taxon>Bacillati</taxon>
        <taxon>Bacillota</taxon>
        <taxon>Bacilli</taxon>
        <taxon>Bacillales</taxon>
        <taxon>Bacillaceae</taxon>
        <taxon>Lentibacillus</taxon>
    </lineage>
</organism>
<dbReference type="RefSeq" id="WP_230856119.1">
    <property type="nucleotide sequence ID" value="NZ_BMJD01000002.1"/>
</dbReference>
<dbReference type="Proteomes" id="UP000621492">
    <property type="component" value="Unassembled WGS sequence"/>
</dbReference>
<gene>
    <name evidence="1" type="ORF">GCM10011409_04080</name>
</gene>
<reference evidence="1" key="1">
    <citation type="journal article" date="2014" name="Int. J. Syst. Evol. Microbiol.">
        <title>Complete genome sequence of Corynebacterium casei LMG S-19264T (=DSM 44701T), isolated from a smear-ripened cheese.</title>
        <authorList>
            <consortium name="US DOE Joint Genome Institute (JGI-PGF)"/>
            <person name="Walter F."/>
            <person name="Albersmeier A."/>
            <person name="Kalinowski J."/>
            <person name="Ruckert C."/>
        </authorList>
    </citation>
    <scope>NUCLEOTIDE SEQUENCE</scope>
    <source>
        <strain evidence="1">CGMCC 1.15454</strain>
    </source>
</reference>
<dbReference type="AlphaFoldDB" id="A0A9W5TUY1"/>
<dbReference type="EMBL" id="BMJD01000002">
    <property type="protein sequence ID" value="GGB29924.1"/>
    <property type="molecule type" value="Genomic_DNA"/>
</dbReference>
<comment type="caution">
    <text evidence="1">The sequence shown here is derived from an EMBL/GenBank/DDBJ whole genome shotgun (WGS) entry which is preliminary data.</text>
</comment>
<sequence>MSEVIHCIVEYNEDGYLIFVGNYPGAYVRGKTKEEALRKMPDEIQSYFMWARGRNTNLSLSVKVMQEKKSELQISDADSDVLFESEKDPLSREEYFDLKSLALKSAKDFKTLYDSIPDKDITNRKPRKTFHGRVPLTANEILTHTNNVTSYYIREIGTLVENNPDIYENRLVGLKCVETLPNYLENQIFKGSYDELWTLRKVMRRFIWHDRIHAKAMYRMGVAIWGKDVIANPYFF</sequence>
<dbReference type="SUPFAM" id="SSF143100">
    <property type="entry name" value="TTHA1013/TTHA0281-like"/>
    <property type="match status" value="1"/>
</dbReference>
<reference evidence="1" key="2">
    <citation type="submission" date="2020-09" db="EMBL/GenBank/DDBJ databases">
        <authorList>
            <person name="Sun Q."/>
            <person name="Zhou Y."/>
        </authorList>
    </citation>
    <scope>NUCLEOTIDE SEQUENCE</scope>
    <source>
        <strain evidence="1">CGMCC 1.15454</strain>
    </source>
</reference>
<proteinExistence type="predicted"/>
<dbReference type="InterPro" id="IPR035069">
    <property type="entry name" value="TTHA1013/TTHA0281-like"/>
</dbReference>
<protein>
    <recommendedName>
        <fullName evidence="3">Type II toxin-antitoxin system HicB family antitoxin</fullName>
    </recommendedName>
</protein>
<accession>A0A9W5TUY1</accession>
<evidence type="ECO:0000313" key="1">
    <source>
        <dbReference type="EMBL" id="GGB29924.1"/>
    </source>
</evidence>
<keyword evidence="2" id="KW-1185">Reference proteome</keyword>
<evidence type="ECO:0008006" key="3">
    <source>
        <dbReference type="Google" id="ProtNLM"/>
    </source>
</evidence>